<dbReference type="Proteomes" id="UP000228754">
    <property type="component" value="Unassembled WGS sequence"/>
</dbReference>
<organism evidence="1 2">
    <name type="scientific">Bacillus pumilus</name>
    <name type="common">Bacillus mesentericus</name>
    <dbReference type="NCBI Taxonomy" id="1408"/>
    <lineage>
        <taxon>Bacteria</taxon>
        <taxon>Bacillati</taxon>
        <taxon>Bacillota</taxon>
        <taxon>Bacilli</taxon>
        <taxon>Bacillales</taxon>
        <taxon>Bacillaceae</taxon>
        <taxon>Bacillus</taxon>
    </lineage>
</organism>
<sequence length="91" mass="10276">PKKPIIHSVKKTADGAVLQIQHDPRSTASYYAVYRLTHKGSYELLQTVRKEKGSMTSVKGLSMNQKKSDTYKVTALNRLHQESKPSTKTMK</sequence>
<gene>
    <name evidence="1" type="ORF">CEY02_09190</name>
</gene>
<comment type="caution">
    <text evidence="1">The sequence shown here is derived from an EMBL/GenBank/DDBJ whole genome shotgun (WGS) entry which is preliminary data.</text>
</comment>
<protein>
    <submittedName>
        <fullName evidence="1">Uncharacterized protein</fullName>
    </submittedName>
</protein>
<dbReference type="InterPro" id="IPR013783">
    <property type="entry name" value="Ig-like_fold"/>
</dbReference>
<accession>A0A2A5IVU2</accession>
<evidence type="ECO:0000313" key="2">
    <source>
        <dbReference type="Proteomes" id="UP000228754"/>
    </source>
</evidence>
<dbReference type="Gene3D" id="2.60.40.10">
    <property type="entry name" value="Immunoglobulins"/>
    <property type="match status" value="1"/>
</dbReference>
<feature type="non-terminal residue" evidence="1">
    <location>
        <position position="1"/>
    </location>
</feature>
<dbReference type="EMBL" id="NKHG01000066">
    <property type="protein sequence ID" value="PCK21236.1"/>
    <property type="molecule type" value="Genomic_DNA"/>
</dbReference>
<evidence type="ECO:0000313" key="1">
    <source>
        <dbReference type="EMBL" id="PCK21236.1"/>
    </source>
</evidence>
<proteinExistence type="predicted"/>
<reference evidence="1 2" key="1">
    <citation type="submission" date="2017-06" db="EMBL/GenBank/DDBJ databases">
        <title>Draft Genome Sequence of Bacillus sp Strain 36R Isolated from saline sediment at Atanasia, Sonora, Mexico.</title>
        <authorList>
            <person name="Sanchez Diaz R."/>
            <person name="Quiroz Macias M.E."/>
            <person name="Ibarra Gamez J.C."/>
            <person name="Enciso Ibarra J."/>
            <person name="Gomez Gil B."/>
            <person name="Galaviz Silva L."/>
        </authorList>
    </citation>
    <scope>NUCLEOTIDE SEQUENCE [LARGE SCALE GENOMIC DNA]</scope>
    <source>
        <strain evidence="1 2">36R_ATNSAL</strain>
    </source>
</reference>
<name>A0A2A5IVU2_BACPU</name>
<dbReference type="AlphaFoldDB" id="A0A2A5IVU2"/>